<evidence type="ECO:0000313" key="1">
    <source>
        <dbReference type="EMBL" id="EEV00223.1"/>
    </source>
</evidence>
<protein>
    <submittedName>
        <fullName evidence="1">Uncharacterized protein</fullName>
    </submittedName>
</protein>
<dbReference type="Proteomes" id="UP000004828">
    <property type="component" value="Unassembled WGS sequence"/>
</dbReference>
<dbReference type="EMBL" id="ABYJ02000147">
    <property type="protein sequence ID" value="EEV00223.1"/>
    <property type="molecule type" value="Genomic_DNA"/>
</dbReference>
<evidence type="ECO:0000313" key="2">
    <source>
        <dbReference type="Proteomes" id="UP000004828"/>
    </source>
</evidence>
<proteinExistence type="predicted"/>
<dbReference type="HOGENOM" id="CLU_3029610_0_0_9"/>
<dbReference type="AlphaFoldDB" id="C7GD77"/>
<accession>C7GD77</accession>
<comment type="caution">
    <text evidence="1">The sequence shown here is derived from an EMBL/GenBank/DDBJ whole genome shotgun (WGS) entry which is preliminary data.</text>
</comment>
<reference evidence="1 2" key="1">
    <citation type="submission" date="2009-08" db="EMBL/GenBank/DDBJ databases">
        <authorList>
            <person name="Weinstock G."/>
            <person name="Sodergren E."/>
            <person name="Clifton S."/>
            <person name="Fulton L."/>
            <person name="Fulton B."/>
            <person name="Courtney L."/>
            <person name="Fronick C."/>
            <person name="Harrison M."/>
            <person name="Strong C."/>
            <person name="Farmer C."/>
            <person name="Delahaunty K."/>
            <person name="Markovic C."/>
            <person name="Hall O."/>
            <person name="Minx P."/>
            <person name="Tomlinson C."/>
            <person name="Mitreva M."/>
            <person name="Nelson J."/>
            <person name="Hou S."/>
            <person name="Wollam A."/>
            <person name="Pepin K.H."/>
            <person name="Johnson M."/>
            <person name="Bhonagiri V."/>
            <person name="Nash W.E."/>
            <person name="Warren W."/>
            <person name="Chinwalla A."/>
            <person name="Mardis E.R."/>
            <person name="Wilson R.K."/>
        </authorList>
    </citation>
    <scope>NUCLEOTIDE SEQUENCE [LARGE SCALE GENOMIC DNA]</scope>
    <source>
        <strain evidence="1 2">L1-82</strain>
    </source>
</reference>
<organism evidence="1 2">
    <name type="scientific">Roseburia intestinalis L1-82</name>
    <dbReference type="NCBI Taxonomy" id="536231"/>
    <lineage>
        <taxon>Bacteria</taxon>
        <taxon>Bacillati</taxon>
        <taxon>Bacillota</taxon>
        <taxon>Clostridia</taxon>
        <taxon>Lachnospirales</taxon>
        <taxon>Lachnospiraceae</taxon>
        <taxon>Roseburia</taxon>
    </lineage>
</organism>
<gene>
    <name evidence="1" type="ORF">ROSINTL182_07878</name>
</gene>
<sequence length="55" mass="6345">MVILSLSFFFVNNKLFSIMLNMWTVKLYIFIKNRIDDKEAIPTGTASVKKGIIFS</sequence>
<name>C7GD77_9FIRM</name>